<name>A0A0A8YDP9_ARUDO</name>
<reference evidence="1" key="2">
    <citation type="journal article" date="2015" name="Data Brief">
        <title>Shoot transcriptome of the giant reed, Arundo donax.</title>
        <authorList>
            <person name="Barrero R.A."/>
            <person name="Guerrero F.D."/>
            <person name="Moolhuijzen P."/>
            <person name="Goolsby J.A."/>
            <person name="Tidwell J."/>
            <person name="Bellgard S.E."/>
            <person name="Bellgard M.I."/>
        </authorList>
    </citation>
    <scope>NUCLEOTIDE SEQUENCE</scope>
    <source>
        <tissue evidence="1">Shoot tissue taken approximately 20 cm above the soil surface</tissue>
    </source>
</reference>
<dbReference type="EMBL" id="GBRH01273716">
    <property type="protein sequence ID" value="JAD24179.1"/>
    <property type="molecule type" value="Transcribed_RNA"/>
</dbReference>
<evidence type="ECO:0000313" key="1">
    <source>
        <dbReference type="EMBL" id="JAD24179.1"/>
    </source>
</evidence>
<proteinExistence type="predicted"/>
<organism evidence="1">
    <name type="scientific">Arundo donax</name>
    <name type="common">Giant reed</name>
    <name type="synonym">Donax arundinaceus</name>
    <dbReference type="NCBI Taxonomy" id="35708"/>
    <lineage>
        <taxon>Eukaryota</taxon>
        <taxon>Viridiplantae</taxon>
        <taxon>Streptophyta</taxon>
        <taxon>Embryophyta</taxon>
        <taxon>Tracheophyta</taxon>
        <taxon>Spermatophyta</taxon>
        <taxon>Magnoliopsida</taxon>
        <taxon>Liliopsida</taxon>
        <taxon>Poales</taxon>
        <taxon>Poaceae</taxon>
        <taxon>PACMAD clade</taxon>
        <taxon>Arundinoideae</taxon>
        <taxon>Arundineae</taxon>
        <taxon>Arundo</taxon>
    </lineage>
</organism>
<reference evidence="1" key="1">
    <citation type="submission" date="2014-09" db="EMBL/GenBank/DDBJ databases">
        <authorList>
            <person name="Magalhaes I.L.F."/>
            <person name="Oliveira U."/>
            <person name="Santos F.R."/>
            <person name="Vidigal T.H.D.A."/>
            <person name="Brescovit A.D."/>
            <person name="Santos A.J."/>
        </authorList>
    </citation>
    <scope>NUCLEOTIDE SEQUENCE</scope>
    <source>
        <tissue evidence="1">Shoot tissue taken approximately 20 cm above the soil surface</tissue>
    </source>
</reference>
<sequence length="40" mass="4765">MEKHHCQLLEDLGAFHLHHPLLKGKDEFHCQLDFKVETHC</sequence>
<dbReference type="AlphaFoldDB" id="A0A0A8YDP9"/>
<accession>A0A0A8YDP9</accession>
<protein>
    <submittedName>
        <fullName evidence="1">Uncharacterized protein</fullName>
    </submittedName>
</protein>